<dbReference type="Proteomes" id="UP000887159">
    <property type="component" value="Unassembled WGS sequence"/>
</dbReference>
<sequence>MAFFKAIGVFINKCGLSHMMIESNIIASGSVNGLVEGKHFNRCKRLHPLMALGLKMLHFDKCLDNIEYNFLKEQVIDDRLHYQEAIDSHSSMPIELPNNVLSRVLSAYQKFVEETRQGEHGKTAQFCLIYIQLVNYYITL</sequence>
<gene>
    <name evidence="1" type="primary">EVAR_99881_1</name>
    <name evidence="1" type="ORF">TNCV_3614731</name>
</gene>
<comment type="caution">
    <text evidence="1">The sequence shown here is derived from an EMBL/GenBank/DDBJ whole genome shotgun (WGS) entry which is preliminary data.</text>
</comment>
<organism evidence="1 2">
    <name type="scientific">Trichonephila clavipes</name>
    <name type="common">Golden silk orbweaver</name>
    <name type="synonym">Nephila clavipes</name>
    <dbReference type="NCBI Taxonomy" id="2585209"/>
    <lineage>
        <taxon>Eukaryota</taxon>
        <taxon>Metazoa</taxon>
        <taxon>Ecdysozoa</taxon>
        <taxon>Arthropoda</taxon>
        <taxon>Chelicerata</taxon>
        <taxon>Arachnida</taxon>
        <taxon>Araneae</taxon>
        <taxon>Araneomorphae</taxon>
        <taxon>Entelegynae</taxon>
        <taxon>Araneoidea</taxon>
        <taxon>Nephilidae</taxon>
        <taxon>Trichonephila</taxon>
    </lineage>
</organism>
<evidence type="ECO:0000313" key="2">
    <source>
        <dbReference type="Proteomes" id="UP000887159"/>
    </source>
</evidence>
<accession>A0A8X6VP88</accession>
<proteinExistence type="predicted"/>
<evidence type="ECO:0000313" key="1">
    <source>
        <dbReference type="EMBL" id="GFY14285.1"/>
    </source>
</evidence>
<name>A0A8X6VP88_TRICX</name>
<dbReference type="EMBL" id="BMAU01021327">
    <property type="protein sequence ID" value="GFY14285.1"/>
    <property type="molecule type" value="Genomic_DNA"/>
</dbReference>
<reference evidence="1" key="1">
    <citation type="submission" date="2020-08" db="EMBL/GenBank/DDBJ databases">
        <title>Multicomponent nature underlies the extraordinary mechanical properties of spider dragline silk.</title>
        <authorList>
            <person name="Kono N."/>
            <person name="Nakamura H."/>
            <person name="Mori M."/>
            <person name="Yoshida Y."/>
            <person name="Ohtoshi R."/>
            <person name="Malay A.D."/>
            <person name="Moran D.A.P."/>
            <person name="Tomita M."/>
            <person name="Numata K."/>
            <person name="Arakawa K."/>
        </authorList>
    </citation>
    <scope>NUCLEOTIDE SEQUENCE</scope>
</reference>
<dbReference type="AlphaFoldDB" id="A0A8X6VP88"/>
<protein>
    <submittedName>
        <fullName evidence="1">Uncharacterized protein</fullName>
    </submittedName>
</protein>
<keyword evidence="2" id="KW-1185">Reference proteome</keyword>